<feature type="region of interest" description="Disordered" evidence="1">
    <location>
        <begin position="202"/>
        <end position="234"/>
    </location>
</feature>
<organism evidence="2 3">
    <name type="scientific">Delitschia confertaspora ATCC 74209</name>
    <dbReference type="NCBI Taxonomy" id="1513339"/>
    <lineage>
        <taxon>Eukaryota</taxon>
        <taxon>Fungi</taxon>
        <taxon>Dikarya</taxon>
        <taxon>Ascomycota</taxon>
        <taxon>Pezizomycotina</taxon>
        <taxon>Dothideomycetes</taxon>
        <taxon>Pleosporomycetidae</taxon>
        <taxon>Pleosporales</taxon>
        <taxon>Delitschiaceae</taxon>
        <taxon>Delitschia</taxon>
    </lineage>
</organism>
<proteinExistence type="predicted"/>
<comment type="caution">
    <text evidence="2">The sequence shown here is derived from an EMBL/GenBank/DDBJ whole genome shotgun (WGS) entry which is preliminary data.</text>
</comment>
<keyword evidence="3" id="KW-1185">Reference proteome</keyword>
<dbReference type="Proteomes" id="UP000799536">
    <property type="component" value="Unassembled WGS sequence"/>
</dbReference>
<protein>
    <submittedName>
        <fullName evidence="2">Uncharacterized protein</fullName>
    </submittedName>
</protein>
<sequence length="234" mass="26196">MLRAYIGTNAQAILVDYSLSAYLAMVMFHRNQARLQKLVNGEATRSPFQIARIIDVFPAFLHIARRPSGFKVKWLFDAPGLTNWDIPTMQLKRLSVGSRVHKASPPPSREISTHHGRRLGDESWGTASAAPPSPLYSLFGEKDSWGPMETRRSDPCKERCSPMRFSIVALRAVLQQRGSLQRAIMNIDNTAITHNFQIRHSSPVTHKVQTGPKASLGRHVKSPTSTDEKGEDEK</sequence>
<name>A0A9P4N0T1_9PLEO</name>
<feature type="region of interest" description="Disordered" evidence="1">
    <location>
        <begin position="99"/>
        <end position="131"/>
    </location>
</feature>
<evidence type="ECO:0000256" key="1">
    <source>
        <dbReference type="SAM" id="MobiDB-lite"/>
    </source>
</evidence>
<reference evidence="2" key="1">
    <citation type="journal article" date="2020" name="Stud. Mycol.">
        <title>101 Dothideomycetes genomes: a test case for predicting lifestyles and emergence of pathogens.</title>
        <authorList>
            <person name="Haridas S."/>
            <person name="Albert R."/>
            <person name="Binder M."/>
            <person name="Bloem J."/>
            <person name="Labutti K."/>
            <person name="Salamov A."/>
            <person name="Andreopoulos B."/>
            <person name="Baker S."/>
            <person name="Barry K."/>
            <person name="Bills G."/>
            <person name="Bluhm B."/>
            <person name="Cannon C."/>
            <person name="Castanera R."/>
            <person name="Culley D."/>
            <person name="Daum C."/>
            <person name="Ezra D."/>
            <person name="Gonzalez J."/>
            <person name="Henrissat B."/>
            <person name="Kuo A."/>
            <person name="Liang C."/>
            <person name="Lipzen A."/>
            <person name="Lutzoni F."/>
            <person name="Magnuson J."/>
            <person name="Mondo S."/>
            <person name="Nolan M."/>
            <person name="Ohm R."/>
            <person name="Pangilinan J."/>
            <person name="Park H.-J."/>
            <person name="Ramirez L."/>
            <person name="Alfaro M."/>
            <person name="Sun H."/>
            <person name="Tritt A."/>
            <person name="Yoshinaga Y."/>
            <person name="Zwiers L.-H."/>
            <person name="Turgeon B."/>
            <person name="Goodwin S."/>
            <person name="Spatafora J."/>
            <person name="Crous P."/>
            <person name="Grigoriev I."/>
        </authorList>
    </citation>
    <scope>NUCLEOTIDE SEQUENCE</scope>
    <source>
        <strain evidence="2">ATCC 74209</strain>
    </source>
</reference>
<evidence type="ECO:0000313" key="3">
    <source>
        <dbReference type="Proteomes" id="UP000799536"/>
    </source>
</evidence>
<gene>
    <name evidence="2" type="ORF">GQ43DRAFT_470253</name>
</gene>
<evidence type="ECO:0000313" key="2">
    <source>
        <dbReference type="EMBL" id="KAF2203135.1"/>
    </source>
</evidence>
<accession>A0A9P4N0T1</accession>
<dbReference type="EMBL" id="ML993912">
    <property type="protein sequence ID" value="KAF2203135.1"/>
    <property type="molecule type" value="Genomic_DNA"/>
</dbReference>
<dbReference type="AlphaFoldDB" id="A0A9P4N0T1"/>